<dbReference type="NCBIfam" id="TIGR00413">
    <property type="entry name" value="rlpA"/>
    <property type="match status" value="1"/>
</dbReference>
<dbReference type="CDD" id="cd22268">
    <property type="entry name" value="DPBB_RlpA-like"/>
    <property type="match status" value="1"/>
</dbReference>
<dbReference type="InterPro" id="IPR007730">
    <property type="entry name" value="SPOR-like_dom"/>
</dbReference>
<keyword evidence="1" id="KW-0732">Signal</keyword>
<evidence type="ECO:0000256" key="3">
    <source>
        <dbReference type="ARBA" id="ARBA00023316"/>
    </source>
</evidence>
<organism evidence="7 8">
    <name type="scientific">Limnobacter humi</name>
    <dbReference type="NCBI Taxonomy" id="1778671"/>
    <lineage>
        <taxon>Bacteria</taxon>
        <taxon>Pseudomonadati</taxon>
        <taxon>Pseudomonadota</taxon>
        <taxon>Betaproteobacteria</taxon>
        <taxon>Burkholderiales</taxon>
        <taxon>Burkholderiaceae</taxon>
        <taxon>Limnobacter</taxon>
    </lineage>
</organism>
<dbReference type="SUPFAM" id="SSF110997">
    <property type="entry name" value="Sporulation related repeat"/>
    <property type="match status" value="1"/>
</dbReference>
<comment type="function">
    <text evidence="4">Lytic transglycosylase with a strong preference for naked glycan strands that lack stem peptides.</text>
</comment>
<evidence type="ECO:0000256" key="4">
    <source>
        <dbReference type="HAMAP-Rule" id="MF_02071"/>
    </source>
</evidence>
<feature type="domain" description="SPOR" evidence="6">
    <location>
        <begin position="177"/>
        <end position="256"/>
    </location>
</feature>
<dbReference type="InterPro" id="IPR036908">
    <property type="entry name" value="RlpA-like_sf"/>
</dbReference>
<dbReference type="PROSITE" id="PS51724">
    <property type="entry name" value="SPOR"/>
    <property type="match status" value="1"/>
</dbReference>
<dbReference type="EC" id="4.2.2.-" evidence="4"/>
<dbReference type="InterPro" id="IPR036680">
    <property type="entry name" value="SPOR-like_sf"/>
</dbReference>
<evidence type="ECO:0000313" key="7">
    <source>
        <dbReference type="EMBL" id="MCQ8895382.1"/>
    </source>
</evidence>
<evidence type="ECO:0000256" key="5">
    <source>
        <dbReference type="RuleBase" id="RU003495"/>
    </source>
</evidence>
<dbReference type="SUPFAM" id="SSF50685">
    <property type="entry name" value="Barwin-like endoglucanases"/>
    <property type="match status" value="1"/>
</dbReference>
<evidence type="ECO:0000256" key="1">
    <source>
        <dbReference type="ARBA" id="ARBA00022729"/>
    </source>
</evidence>
<dbReference type="Pfam" id="PF03330">
    <property type="entry name" value="DPBB_1"/>
    <property type="match status" value="1"/>
</dbReference>
<dbReference type="Gene3D" id="2.40.40.10">
    <property type="entry name" value="RlpA-like domain"/>
    <property type="match status" value="1"/>
</dbReference>
<dbReference type="InterPro" id="IPR034718">
    <property type="entry name" value="RlpA"/>
</dbReference>
<protein>
    <recommendedName>
        <fullName evidence="4">Endolytic peptidoglycan transglycosylase RlpA</fullName>
        <ecNumber evidence="4">4.2.2.-</ecNumber>
    </recommendedName>
</protein>
<evidence type="ECO:0000259" key="6">
    <source>
        <dbReference type="PROSITE" id="PS51724"/>
    </source>
</evidence>
<dbReference type="InterPro" id="IPR012997">
    <property type="entry name" value="RplA"/>
</dbReference>
<comment type="similarity">
    <text evidence="4 5">Belongs to the RlpA family.</text>
</comment>
<proteinExistence type="inferred from homology"/>
<dbReference type="Proteomes" id="UP001204142">
    <property type="component" value="Unassembled WGS sequence"/>
</dbReference>
<dbReference type="PANTHER" id="PTHR34183:SF1">
    <property type="entry name" value="ENDOLYTIC PEPTIDOGLYCAN TRANSGLYCOSYLASE RLPA"/>
    <property type="match status" value="1"/>
</dbReference>
<name>A0ABT1WCY6_9BURK</name>
<dbReference type="PANTHER" id="PTHR34183">
    <property type="entry name" value="ENDOLYTIC PEPTIDOGLYCAN TRANSGLYCOSYLASE RLPA"/>
    <property type="match status" value="1"/>
</dbReference>
<dbReference type="HAMAP" id="MF_02071">
    <property type="entry name" value="RlpA"/>
    <property type="match status" value="1"/>
</dbReference>
<accession>A0ABT1WCY6</accession>
<reference evidence="7 8" key="1">
    <citation type="submission" date="2022-07" db="EMBL/GenBank/DDBJ databases">
        <authorList>
            <person name="Xamxidin M."/>
            <person name="Wu M."/>
        </authorList>
    </citation>
    <scope>NUCLEOTIDE SEQUENCE [LARGE SCALE GENOMIC DNA]</scope>
    <source>
        <strain evidence="7 8">NBRC 111650</strain>
    </source>
</reference>
<dbReference type="EMBL" id="JANIGO010000001">
    <property type="protein sequence ID" value="MCQ8895382.1"/>
    <property type="molecule type" value="Genomic_DNA"/>
</dbReference>
<comment type="caution">
    <text evidence="7">The sequence shown here is derived from an EMBL/GenBank/DDBJ whole genome shotgun (WGS) entry which is preliminary data.</text>
</comment>
<evidence type="ECO:0000256" key="2">
    <source>
        <dbReference type="ARBA" id="ARBA00023239"/>
    </source>
</evidence>
<dbReference type="Gene3D" id="3.30.70.1070">
    <property type="entry name" value="Sporulation related repeat"/>
    <property type="match status" value="1"/>
</dbReference>
<keyword evidence="8" id="KW-1185">Reference proteome</keyword>
<dbReference type="Pfam" id="PF05036">
    <property type="entry name" value="SPOR"/>
    <property type="match status" value="1"/>
</dbReference>
<keyword evidence="2 4" id="KW-0456">Lyase</keyword>
<sequence>MADPQVEPILVAKTKPYEALGQTFYPQTTLEEPYKARGRASWYGKKFHGARTATGEIYDMHQMTAAHPTLPLPSYAKVTNLSNGRWVIVRVNDRGPFLRNRVIDLSYAAAYKLDYIRHGSAEVLVEKLTPTDIAAYKADLASGKIAQSGQGPSPSITADPDLAIQTVAAAKPNPSTAPLGRPVYLQVGAFGSRASAESLLSRVSASGANASASGRILSESGLHRVLLGPFSSLDQANEAAIQLSAAIEVKPVIKQDLILP</sequence>
<gene>
    <name evidence="4" type="primary">rlpA</name>
    <name evidence="7" type="ORF">NQT62_02885</name>
</gene>
<keyword evidence="3 4" id="KW-0961">Cell wall biogenesis/degradation</keyword>
<dbReference type="InterPro" id="IPR009009">
    <property type="entry name" value="RlpA-like_DPBB"/>
</dbReference>
<evidence type="ECO:0000313" key="8">
    <source>
        <dbReference type="Proteomes" id="UP001204142"/>
    </source>
</evidence>